<keyword evidence="5" id="KW-1185">Reference proteome</keyword>
<feature type="transmembrane region" description="Helical" evidence="2">
    <location>
        <begin position="42"/>
        <end position="61"/>
    </location>
</feature>
<evidence type="ECO:0000256" key="1">
    <source>
        <dbReference type="SAM" id="MobiDB-lite"/>
    </source>
</evidence>
<dbReference type="Pfam" id="PF09990">
    <property type="entry name" value="DUF2231"/>
    <property type="match status" value="1"/>
</dbReference>
<name>A0A3N5A2I4_9MICO</name>
<feature type="region of interest" description="Disordered" evidence="1">
    <location>
        <begin position="112"/>
        <end position="141"/>
    </location>
</feature>
<dbReference type="Proteomes" id="UP000280726">
    <property type="component" value="Unassembled WGS sequence"/>
</dbReference>
<keyword evidence="2" id="KW-0812">Transmembrane</keyword>
<accession>A0A3N5A2I4</accession>
<reference evidence="4 5" key="1">
    <citation type="submission" date="2018-11" db="EMBL/GenBank/DDBJ databases">
        <title>Sequencing the genomes of 1000 actinobacteria strains.</title>
        <authorList>
            <person name="Klenk H.-P."/>
        </authorList>
    </citation>
    <scope>NUCLEOTIDE SEQUENCE [LARGE SCALE GENOMIC DNA]</scope>
    <source>
        <strain evidence="4 5">DSM 14418</strain>
    </source>
</reference>
<feature type="domain" description="DUF2231" evidence="3">
    <location>
        <begin position="7"/>
        <end position="109"/>
    </location>
</feature>
<feature type="transmembrane region" description="Helical" evidence="2">
    <location>
        <begin position="81"/>
        <end position="100"/>
    </location>
</feature>
<comment type="caution">
    <text evidence="4">The sequence shown here is derived from an EMBL/GenBank/DDBJ whole genome shotgun (WGS) entry which is preliminary data.</text>
</comment>
<gene>
    <name evidence="4" type="ORF">EDD32_0495</name>
</gene>
<dbReference type="AlphaFoldDB" id="A0A3N5A2I4"/>
<protein>
    <recommendedName>
        <fullName evidence="3">DUF2231 domain-containing protein</fullName>
    </recommendedName>
</protein>
<evidence type="ECO:0000259" key="3">
    <source>
        <dbReference type="Pfam" id="PF09990"/>
    </source>
</evidence>
<keyword evidence="2" id="KW-1133">Transmembrane helix</keyword>
<sequence length="190" mass="19283">MFDTIQGLPLHPLVVHAVVVLLPLAVAGTLAVALVPRWRRTFGPLVALVTTAGTALVPVATQSGESLVARVGAPAGDHQVLGGQLLWFVLPMALLLWALVVMDRRAVPADAPRAAGTGRRAADDGRPAPRRGVGAMAATTSRETRTAGGAVTVVAALAVVAAFAAGFQVYRVGESGARSVWGGVGTSQAG</sequence>
<proteinExistence type="predicted"/>
<dbReference type="RefSeq" id="WP_123914305.1">
    <property type="nucleotide sequence ID" value="NZ_RKRA01000001.1"/>
</dbReference>
<organism evidence="4 5">
    <name type="scientific">Georgenia muralis</name>
    <dbReference type="NCBI Taxonomy" id="154117"/>
    <lineage>
        <taxon>Bacteria</taxon>
        <taxon>Bacillati</taxon>
        <taxon>Actinomycetota</taxon>
        <taxon>Actinomycetes</taxon>
        <taxon>Micrococcales</taxon>
        <taxon>Bogoriellaceae</taxon>
        <taxon>Georgenia</taxon>
    </lineage>
</organism>
<keyword evidence="2" id="KW-0472">Membrane</keyword>
<dbReference type="EMBL" id="RKRA01000001">
    <property type="protein sequence ID" value="RPF26071.1"/>
    <property type="molecule type" value="Genomic_DNA"/>
</dbReference>
<evidence type="ECO:0000256" key="2">
    <source>
        <dbReference type="SAM" id="Phobius"/>
    </source>
</evidence>
<feature type="transmembrane region" description="Helical" evidence="2">
    <location>
        <begin position="150"/>
        <end position="170"/>
    </location>
</feature>
<evidence type="ECO:0000313" key="4">
    <source>
        <dbReference type="EMBL" id="RPF26071.1"/>
    </source>
</evidence>
<dbReference type="OrthoDB" id="4864772at2"/>
<evidence type="ECO:0000313" key="5">
    <source>
        <dbReference type="Proteomes" id="UP000280726"/>
    </source>
</evidence>
<dbReference type="InterPro" id="IPR019251">
    <property type="entry name" value="DUF2231_TM"/>
</dbReference>
<feature type="transmembrane region" description="Helical" evidence="2">
    <location>
        <begin position="13"/>
        <end position="35"/>
    </location>
</feature>